<dbReference type="InterPro" id="IPR024607">
    <property type="entry name" value="Sulfatase_CS"/>
</dbReference>
<dbReference type="Gene3D" id="3.40.720.10">
    <property type="entry name" value="Alkaline Phosphatase, subunit A"/>
    <property type="match status" value="1"/>
</dbReference>
<evidence type="ECO:0000256" key="1">
    <source>
        <dbReference type="ARBA" id="ARBA00001913"/>
    </source>
</evidence>
<evidence type="ECO:0000313" key="7">
    <source>
        <dbReference type="EMBL" id="MEQ2212866.1"/>
    </source>
</evidence>
<evidence type="ECO:0000256" key="5">
    <source>
        <dbReference type="ARBA" id="ARBA00023180"/>
    </source>
</evidence>
<evidence type="ECO:0000256" key="4">
    <source>
        <dbReference type="ARBA" id="ARBA00022801"/>
    </source>
</evidence>
<protein>
    <recommendedName>
        <fullName evidence="6">Sulfatase N-terminal domain-containing protein</fullName>
    </recommendedName>
</protein>
<feature type="domain" description="Sulfatase N-terminal" evidence="6">
    <location>
        <begin position="6"/>
        <end position="73"/>
    </location>
</feature>
<comment type="caution">
    <text evidence="7">The sequence shown here is derived from an EMBL/GenBank/DDBJ whole genome shotgun (WGS) entry which is preliminary data.</text>
</comment>
<feature type="non-terminal residue" evidence="7">
    <location>
        <position position="1"/>
    </location>
</feature>
<evidence type="ECO:0000259" key="6">
    <source>
        <dbReference type="Pfam" id="PF00884"/>
    </source>
</evidence>
<comment type="similarity">
    <text evidence="2">Belongs to the sulfatase family.</text>
</comment>
<dbReference type="InterPro" id="IPR000917">
    <property type="entry name" value="Sulfatase_N"/>
</dbReference>
<keyword evidence="8" id="KW-1185">Reference proteome</keyword>
<organism evidence="7 8">
    <name type="scientific">Xenoophorus captivus</name>
    <dbReference type="NCBI Taxonomy" id="1517983"/>
    <lineage>
        <taxon>Eukaryota</taxon>
        <taxon>Metazoa</taxon>
        <taxon>Chordata</taxon>
        <taxon>Craniata</taxon>
        <taxon>Vertebrata</taxon>
        <taxon>Euteleostomi</taxon>
        <taxon>Actinopterygii</taxon>
        <taxon>Neopterygii</taxon>
        <taxon>Teleostei</taxon>
        <taxon>Neoteleostei</taxon>
        <taxon>Acanthomorphata</taxon>
        <taxon>Ovalentaria</taxon>
        <taxon>Atherinomorphae</taxon>
        <taxon>Cyprinodontiformes</taxon>
        <taxon>Goodeidae</taxon>
        <taxon>Xenoophorus</taxon>
    </lineage>
</organism>
<dbReference type="SUPFAM" id="SSF53649">
    <property type="entry name" value="Alkaline phosphatase-like"/>
    <property type="match status" value="1"/>
</dbReference>
<reference evidence="7 8" key="1">
    <citation type="submission" date="2021-06" db="EMBL/GenBank/DDBJ databases">
        <authorList>
            <person name="Palmer J.M."/>
        </authorList>
    </citation>
    <scope>NUCLEOTIDE SEQUENCE [LARGE SCALE GENOMIC DNA]</scope>
    <source>
        <strain evidence="7 8">XC_2019</strain>
        <tissue evidence="7">Muscle</tissue>
    </source>
</reference>
<dbReference type="PROSITE" id="PS00523">
    <property type="entry name" value="SULFATASE_1"/>
    <property type="match status" value="1"/>
</dbReference>
<keyword evidence="3" id="KW-0732">Signal</keyword>
<evidence type="ECO:0000256" key="2">
    <source>
        <dbReference type="ARBA" id="ARBA00008779"/>
    </source>
</evidence>
<dbReference type="PANTHER" id="PTHR43108">
    <property type="entry name" value="N-ACETYLGLUCOSAMINE-6-SULFATASE FAMILY MEMBER"/>
    <property type="match status" value="1"/>
</dbReference>
<dbReference type="InterPro" id="IPR017850">
    <property type="entry name" value="Alkaline_phosphatase_core_sf"/>
</dbReference>
<dbReference type="EMBL" id="JAHRIN010060491">
    <property type="protein sequence ID" value="MEQ2212866.1"/>
    <property type="molecule type" value="Genomic_DNA"/>
</dbReference>
<proteinExistence type="inferred from homology"/>
<accession>A0ABV0RXI4</accession>
<evidence type="ECO:0000256" key="3">
    <source>
        <dbReference type="ARBA" id="ARBA00022729"/>
    </source>
</evidence>
<comment type="cofactor">
    <cofactor evidence="1">
        <name>Ca(2+)</name>
        <dbReference type="ChEBI" id="CHEBI:29108"/>
    </cofactor>
</comment>
<dbReference type="Proteomes" id="UP001434883">
    <property type="component" value="Unassembled WGS sequence"/>
</dbReference>
<keyword evidence="4" id="KW-0378">Hydrolase</keyword>
<evidence type="ECO:0000313" key="8">
    <source>
        <dbReference type="Proteomes" id="UP001434883"/>
    </source>
</evidence>
<dbReference type="Pfam" id="PF00884">
    <property type="entry name" value="Sulfatase"/>
    <property type="match status" value="1"/>
</dbReference>
<name>A0ABV0RXI4_9TELE</name>
<gene>
    <name evidence="7" type="ORF">XENOCAPTIV_006120</name>
</gene>
<dbReference type="PANTHER" id="PTHR43108:SF4">
    <property type="entry name" value="EXTRACELLULAR SULFATASE SULF-2"/>
    <property type="match status" value="1"/>
</dbReference>
<keyword evidence="5" id="KW-0325">Glycoprotein</keyword>
<sequence length="126" mass="14295">SMQAMNKTRHIMEKGGTHFSNAFSTTPMCCPSRSSILTGKYVHNHHTYTNNENCSSPSWQAQHEPHTFADYLTDIITNNSINYFRMSKRMYPHRPVLMVLSHVAPHGPEDSAPQYSAAFPNASQHM</sequence>